<feature type="compositionally biased region" description="Low complexity" evidence="1">
    <location>
        <begin position="38"/>
        <end position="49"/>
    </location>
</feature>
<evidence type="ECO:0000313" key="2">
    <source>
        <dbReference type="EMBL" id="TBU12330.1"/>
    </source>
</evidence>
<evidence type="ECO:0000313" key="3">
    <source>
        <dbReference type="Proteomes" id="UP000292282"/>
    </source>
</evidence>
<gene>
    <name evidence="2" type="ORF">CWI38_0800p0010</name>
</gene>
<proteinExistence type="predicted"/>
<keyword evidence="3" id="KW-1185">Reference proteome</keyword>
<feature type="compositionally biased region" description="Polar residues" evidence="1">
    <location>
        <begin position="70"/>
        <end position="93"/>
    </location>
</feature>
<feature type="region of interest" description="Disordered" evidence="1">
    <location>
        <begin position="1"/>
        <end position="93"/>
    </location>
</feature>
<name>A0A4Q9LXA7_9MICR</name>
<dbReference type="VEuPathDB" id="MicrosporidiaDB:CWI38_0800p0010"/>
<evidence type="ECO:0000256" key="1">
    <source>
        <dbReference type="SAM" id="MobiDB-lite"/>
    </source>
</evidence>
<reference evidence="2 3" key="1">
    <citation type="submission" date="2017-12" db="EMBL/GenBank/DDBJ databases">
        <authorList>
            <person name="Pombert J.-F."/>
            <person name="Haag K.L."/>
            <person name="Ebert D."/>
        </authorList>
    </citation>
    <scope>NUCLEOTIDE SEQUENCE [LARGE SCALE GENOMIC DNA]</scope>
    <source>
        <strain evidence="2">IL-G-3</strain>
    </source>
</reference>
<feature type="non-terminal residue" evidence="2">
    <location>
        <position position="1"/>
    </location>
</feature>
<dbReference type="AlphaFoldDB" id="A0A4Q9LXA7"/>
<sequence length="485" mass="54857">SNSNYNHVNKLSNEQQGVNKSNSNYNPVNKLSNEQQGVNNSNSNYNHVNKLSNEQQGVNNSNSNYNHVNKLSNKQQGVNNSNSNYNPVIDSTDNLHPHNYTSYKQHPFNNTTDNTTFNGIIFDVRDIRKTGCWMHKKILCNSDSVWVLGIRNNTDIIIKLSINKGGVNNNEYDYEGVSNRESITKNKGGVNNNEYDYEGVSNKESITKNKGGVSNRSSEEGVSDKEYDYRGLSNNSIGNTYDVLGEIEGKITDYCLTRDYIVVLMGVNINIYCLKSCILKNVLNTEIGVLFRNIFNLEEYVIIGGDKGYWVYSNLKGVIHMEKEVFYENKGLKGVKCVNGNKEWGVICMDGENGVRVVEMMDGFVLKGVSDIRDKKVKCCCLKGDKCYIGHGCYISVISRSIEYVGGCYIIEVKGVSDKRGVSDKKDNKKGVNYIDNCVKYRVCDKRVLIIETFNKRVLLIRVDNKSVLMNRLDNKRVLVIEFTI</sequence>
<comment type="caution">
    <text evidence="2">The sequence shown here is derived from an EMBL/GenBank/DDBJ whole genome shotgun (WGS) entry which is preliminary data.</text>
</comment>
<feature type="compositionally biased region" description="Low complexity" evidence="1">
    <location>
        <begin position="58"/>
        <end position="69"/>
    </location>
</feature>
<dbReference type="EMBL" id="PITK01000800">
    <property type="protein sequence ID" value="TBU12330.1"/>
    <property type="molecule type" value="Genomic_DNA"/>
</dbReference>
<dbReference type="Proteomes" id="UP000292282">
    <property type="component" value="Unassembled WGS sequence"/>
</dbReference>
<protein>
    <submittedName>
        <fullName evidence="2">Uncharacterized protein</fullName>
    </submittedName>
</protein>
<feature type="compositionally biased region" description="Polar residues" evidence="1">
    <location>
        <begin position="1"/>
        <end position="37"/>
    </location>
</feature>
<organism evidence="2 3">
    <name type="scientific">Hamiltosporidium tvaerminnensis</name>
    <dbReference type="NCBI Taxonomy" id="1176355"/>
    <lineage>
        <taxon>Eukaryota</taxon>
        <taxon>Fungi</taxon>
        <taxon>Fungi incertae sedis</taxon>
        <taxon>Microsporidia</taxon>
        <taxon>Dubosqiidae</taxon>
        <taxon>Hamiltosporidium</taxon>
    </lineage>
</organism>
<accession>A0A4Q9LXA7</accession>